<feature type="compositionally biased region" description="Low complexity" evidence="2">
    <location>
        <begin position="408"/>
        <end position="420"/>
    </location>
</feature>
<dbReference type="InterPro" id="IPR037232">
    <property type="entry name" value="NADH_quin_OxRdtase_su_C/D-like"/>
</dbReference>
<organism evidence="4 5">
    <name type="scientific">Streptomyces coffeae</name>
    <dbReference type="NCBI Taxonomy" id="621382"/>
    <lineage>
        <taxon>Bacteria</taxon>
        <taxon>Bacillati</taxon>
        <taxon>Actinomycetota</taxon>
        <taxon>Actinomycetes</taxon>
        <taxon>Kitasatosporales</taxon>
        <taxon>Streptomycetaceae</taxon>
        <taxon>Streptomyces</taxon>
    </lineage>
</organism>
<protein>
    <submittedName>
        <fullName evidence="4">NADH-quinone oxidoreductase subunit C</fullName>
    </submittedName>
</protein>
<accession>A0ABS1NRN6</accession>
<evidence type="ECO:0000259" key="3">
    <source>
        <dbReference type="Pfam" id="PF00329"/>
    </source>
</evidence>
<comment type="caution">
    <text evidence="4">The sequence shown here is derived from an EMBL/GenBank/DDBJ whole genome shotgun (WGS) entry which is preliminary data.</text>
</comment>
<proteinExistence type="inferred from homology"/>
<dbReference type="Proteomes" id="UP000634229">
    <property type="component" value="Unassembled WGS sequence"/>
</dbReference>
<feature type="compositionally biased region" description="Pro residues" evidence="2">
    <location>
        <begin position="328"/>
        <end position="339"/>
    </location>
</feature>
<feature type="region of interest" description="Disordered" evidence="2">
    <location>
        <begin position="186"/>
        <end position="486"/>
    </location>
</feature>
<feature type="compositionally biased region" description="Low complexity" evidence="2">
    <location>
        <begin position="274"/>
        <end position="299"/>
    </location>
</feature>
<comment type="similarity">
    <text evidence="1">Belongs to the complex I 30 kDa subunit family.</text>
</comment>
<evidence type="ECO:0000313" key="5">
    <source>
        <dbReference type="Proteomes" id="UP000634229"/>
    </source>
</evidence>
<feature type="compositionally biased region" description="Low complexity" evidence="2">
    <location>
        <begin position="14"/>
        <end position="28"/>
    </location>
</feature>
<feature type="compositionally biased region" description="Low complexity" evidence="2">
    <location>
        <begin position="340"/>
        <end position="353"/>
    </location>
</feature>
<reference evidence="4 5" key="1">
    <citation type="submission" date="2021-01" db="EMBL/GenBank/DDBJ databases">
        <title>WGS of actinomycetes isolated from Thailand.</title>
        <authorList>
            <person name="Thawai C."/>
        </authorList>
    </citation>
    <scope>NUCLEOTIDE SEQUENCE [LARGE SCALE GENOMIC DNA]</scope>
    <source>
        <strain evidence="4 5">CA1R205</strain>
    </source>
</reference>
<feature type="region of interest" description="Disordered" evidence="2">
    <location>
        <begin position="1"/>
        <end position="28"/>
    </location>
</feature>
<evidence type="ECO:0000256" key="1">
    <source>
        <dbReference type="ARBA" id="ARBA00007569"/>
    </source>
</evidence>
<keyword evidence="5" id="KW-1185">Reference proteome</keyword>
<dbReference type="Pfam" id="PF00329">
    <property type="entry name" value="Complex1_30kDa"/>
    <property type="match status" value="1"/>
</dbReference>
<dbReference type="InterPro" id="IPR001268">
    <property type="entry name" value="NADH_UbQ_OxRdtase_30kDa_su"/>
</dbReference>
<dbReference type="PANTHER" id="PTHR10884">
    <property type="entry name" value="NADH DEHYDROGENASE UBIQUINONE IRON-SULFUR PROTEIN 3"/>
    <property type="match status" value="1"/>
</dbReference>
<feature type="compositionally biased region" description="Low complexity" evidence="2">
    <location>
        <begin position="307"/>
        <end position="327"/>
    </location>
</feature>
<dbReference type="RefSeq" id="WP_201883279.1">
    <property type="nucleotide sequence ID" value="NZ_JAERRF010000058.1"/>
</dbReference>
<name>A0ABS1NRN6_9ACTN</name>
<dbReference type="PANTHER" id="PTHR10884:SF14">
    <property type="entry name" value="NADH DEHYDROGENASE [UBIQUINONE] IRON-SULFUR PROTEIN 3, MITOCHONDRIAL"/>
    <property type="match status" value="1"/>
</dbReference>
<feature type="compositionally biased region" description="Basic and acidic residues" evidence="2">
    <location>
        <begin position="438"/>
        <end position="455"/>
    </location>
</feature>
<evidence type="ECO:0000256" key="2">
    <source>
        <dbReference type="SAM" id="MobiDB-lite"/>
    </source>
</evidence>
<dbReference type="Gene3D" id="3.30.460.80">
    <property type="entry name" value="NADH:ubiquinone oxidoreductase, 30kDa subunit"/>
    <property type="match status" value="1"/>
</dbReference>
<evidence type="ECO:0000313" key="4">
    <source>
        <dbReference type="EMBL" id="MBL1102688.1"/>
    </source>
</evidence>
<feature type="compositionally biased region" description="Low complexity" evidence="2">
    <location>
        <begin position="246"/>
        <end position="265"/>
    </location>
</feature>
<gene>
    <name evidence="4" type="ORF">JK363_40145</name>
</gene>
<dbReference type="EMBL" id="JAERRF010000058">
    <property type="protein sequence ID" value="MBL1102688.1"/>
    <property type="molecule type" value="Genomic_DNA"/>
</dbReference>
<sequence>MTEQRHEPIEPPEETAQAPETPVAAAPPVGWLPRSAAELFGAGATAAEAYGLLTVDVPAESWTAALETARDTLGCTYFDWLSAVDEPGEGFRVAAYVVALAGPAAPGPAVRTLLVRTTVPHDAPVLPTATGVYAGAGWHERETHEMFGIGFTGHPHLAPLLLPDGFEGHPLRKDFVLAARVAKAWPGAKEPGESDHGGPKRRQMLPPGVPDPNEWGPLKGQLPPAPARPARGARAAGERPARRTRTASAGSASQQPAADAAAPAERPARRARSASEGSASRQSAAAGPEPTTETPAAPERPVRRARSASGGSASQREAVAPATDASEPPAPDAAPPAAPEQPTQPAQTARTASEGSASRRDAAVPDSDASETPAPDAAARGEQPTRQTRSASGGSAGRRADATGTPGAENPESDAAAPAARPERRTRSSDAPWHHARPAYDESDAGKPDAGKPDAGKPGAESPPRPSGEDPRPDETTTDDQPGGTG</sequence>
<feature type="domain" description="NADH:ubiquinone oxidoreductase 30kDa subunit" evidence="3">
    <location>
        <begin position="55"/>
        <end position="180"/>
    </location>
</feature>
<dbReference type="SUPFAM" id="SSF143243">
    <property type="entry name" value="Nqo5-like"/>
    <property type="match status" value="1"/>
</dbReference>